<comment type="subcellular location">
    <subcellularLocation>
        <location evidence="1">Cell membrane</location>
        <topology evidence="1">Multi-pass membrane protein</topology>
    </subcellularLocation>
    <subcellularLocation>
        <location evidence="7">Membrane</location>
        <topology evidence="7">Multi-pass membrane protein</topology>
    </subcellularLocation>
</comment>
<dbReference type="PANTHER" id="PTHR42703">
    <property type="entry name" value="NADH DEHYDROGENASE"/>
    <property type="match status" value="1"/>
</dbReference>
<evidence type="ECO:0000256" key="2">
    <source>
        <dbReference type="ARBA" id="ARBA00005346"/>
    </source>
</evidence>
<evidence type="ECO:0000313" key="9">
    <source>
        <dbReference type="EMBL" id="KFB70610.1"/>
    </source>
</evidence>
<dbReference type="InterPro" id="IPR001750">
    <property type="entry name" value="ND/Mrp_TM"/>
</dbReference>
<evidence type="ECO:0000256" key="6">
    <source>
        <dbReference type="ARBA" id="ARBA00023136"/>
    </source>
</evidence>
<evidence type="ECO:0000256" key="7">
    <source>
        <dbReference type="RuleBase" id="RU000320"/>
    </source>
</evidence>
<comment type="similarity">
    <text evidence="2">Belongs to the CPA3 antiporters (TC 2.A.63) subunit D family.</text>
</comment>
<dbReference type="NCBIfam" id="NF009309">
    <property type="entry name" value="PRK12666.1"/>
    <property type="match status" value="1"/>
</dbReference>
<dbReference type="GO" id="GO:0008137">
    <property type="term" value="F:NADH dehydrogenase (ubiquinone) activity"/>
    <property type="evidence" value="ECO:0007669"/>
    <property type="project" value="InterPro"/>
</dbReference>
<proteinExistence type="inferred from homology"/>
<dbReference type="GO" id="GO:0005886">
    <property type="term" value="C:plasma membrane"/>
    <property type="evidence" value="ECO:0007669"/>
    <property type="project" value="UniProtKB-SubCell"/>
</dbReference>
<evidence type="ECO:0000256" key="5">
    <source>
        <dbReference type="ARBA" id="ARBA00022989"/>
    </source>
</evidence>
<dbReference type="GO" id="GO:0042773">
    <property type="term" value="P:ATP synthesis coupled electron transport"/>
    <property type="evidence" value="ECO:0007669"/>
    <property type="project" value="InterPro"/>
</dbReference>
<dbReference type="AlphaFoldDB" id="A0A080LSV1"/>
<evidence type="ECO:0000259" key="8">
    <source>
        <dbReference type="Pfam" id="PF00361"/>
    </source>
</evidence>
<dbReference type="EMBL" id="JDVG02000673">
    <property type="protein sequence ID" value="KFB70610.1"/>
    <property type="molecule type" value="Genomic_DNA"/>
</dbReference>
<reference evidence="9 10" key="1">
    <citation type="submission" date="2014-02" db="EMBL/GenBank/DDBJ databases">
        <title>Expanding our view of genomic diversity in Candidatus Accumulibacter clades.</title>
        <authorList>
            <person name="Skennerton C.T."/>
            <person name="Barr J.J."/>
            <person name="Slater F.R."/>
            <person name="Bond P.L."/>
            <person name="Tyson G.W."/>
        </authorList>
    </citation>
    <scope>NUCLEOTIDE SEQUENCE [LARGE SCALE GENOMIC DNA]</scope>
    <source>
        <strain evidence="10">BA-91</strain>
    </source>
</reference>
<sequence>MITHAPILPILIPFAAALLQLLGDRLPFQRVVGGLATALLVLLTAWLALLADDGQLRVYALGDWPAPFGIVLVVDRLAAAMTLLTAVLGFVSLLYASAGFDQRGRHFHPLFQLQLLGLLGAFLTGDLFNLFVFFEVMLLASYTLLAHAGGLERTRAGITYVVLNLLGSALFLIALGLLYGTLGTLNLADLAYRLTLPGHDQALARLAFALLIAVFLLKAGLLPLSFWLPHAYSAAGAPVAALFAIMTKVGIVGILRVQVIALAPTMPDLLDHWLTALALATVVFAALGTLVAVRLRALAAWLVLLSAGALLVTPAQASAEVSAAAIYYLVQSTLAGAAFFLLAGVIAEQRGSAADHFTTRGASPASWLKVAFLVAATTAAGLPPFSGFVGKLMLLTTLRAVAAGPAIWVVLLCAGFVVMIALARDGCHLIWKNRAAAAGQAATEAIAWQKVSATLLLVAAGPLLAVLARPLADYGERAAAQLHAPGAYVAGVLGPRPAKTPAEAMP</sequence>
<dbReference type="InterPro" id="IPR003918">
    <property type="entry name" value="NADH_UbQ_OxRdtase"/>
</dbReference>
<organism evidence="9 10">
    <name type="scientific">Candidatus Accumulibacter phosphatis</name>
    <dbReference type="NCBI Taxonomy" id="327160"/>
    <lineage>
        <taxon>Bacteria</taxon>
        <taxon>Pseudomonadati</taxon>
        <taxon>Pseudomonadota</taxon>
        <taxon>Betaproteobacteria</taxon>
        <taxon>Candidatus Accumulibacter</taxon>
    </lineage>
</organism>
<name>A0A080LSV1_9PROT</name>
<evidence type="ECO:0000256" key="1">
    <source>
        <dbReference type="ARBA" id="ARBA00004651"/>
    </source>
</evidence>
<dbReference type="PRINTS" id="PR01437">
    <property type="entry name" value="NUOXDRDTASE4"/>
</dbReference>
<keyword evidence="6" id="KW-0472">Membrane</keyword>
<dbReference type="Pfam" id="PF00361">
    <property type="entry name" value="Proton_antipo_M"/>
    <property type="match status" value="1"/>
</dbReference>
<evidence type="ECO:0000256" key="3">
    <source>
        <dbReference type="ARBA" id="ARBA00022475"/>
    </source>
</evidence>
<gene>
    <name evidence="9" type="primary">mrpD</name>
    <name evidence="9" type="ORF">AW09_004292</name>
</gene>
<accession>A0A080LSV1</accession>
<dbReference type="PANTHER" id="PTHR42703:SF1">
    <property type="entry name" value="NA(+)_H(+) ANTIPORTER SUBUNIT D1"/>
    <property type="match status" value="1"/>
</dbReference>
<protein>
    <submittedName>
        <fullName evidence="9">Multiple resistance and pH homeostasis protein D</fullName>
    </submittedName>
</protein>
<keyword evidence="4 7" id="KW-0812">Transmembrane</keyword>
<feature type="domain" description="NADH:quinone oxidoreductase/Mrp antiporter transmembrane" evidence="8">
    <location>
        <begin position="125"/>
        <end position="404"/>
    </location>
</feature>
<evidence type="ECO:0000256" key="4">
    <source>
        <dbReference type="ARBA" id="ARBA00022692"/>
    </source>
</evidence>
<evidence type="ECO:0000313" key="10">
    <source>
        <dbReference type="Proteomes" id="UP000020077"/>
    </source>
</evidence>
<keyword evidence="5" id="KW-1133">Transmembrane helix</keyword>
<dbReference type="InterPro" id="IPR050586">
    <property type="entry name" value="CPA3_Na-H_Antiporter_D"/>
</dbReference>
<keyword evidence="3" id="KW-1003">Cell membrane</keyword>
<dbReference type="Proteomes" id="UP000020077">
    <property type="component" value="Unassembled WGS sequence"/>
</dbReference>
<comment type="caution">
    <text evidence="9">The sequence shown here is derived from an EMBL/GenBank/DDBJ whole genome shotgun (WGS) entry which is preliminary data.</text>
</comment>